<evidence type="ECO:0000313" key="2">
    <source>
        <dbReference type="EMBL" id="OIJ65001.1"/>
    </source>
</evidence>
<gene>
    <name evidence="2" type="ORF">WN71_025705</name>
</gene>
<organism evidence="2 3">
    <name type="scientific">Streptomyces mangrovisoli</name>
    <dbReference type="NCBI Taxonomy" id="1428628"/>
    <lineage>
        <taxon>Bacteria</taxon>
        <taxon>Bacillati</taxon>
        <taxon>Actinomycetota</taxon>
        <taxon>Actinomycetes</taxon>
        <taxon>Kitasatosporales</taxon>
        <taxon>Streptomycetaceae</taxon>
        <taxon>Streptomyces</taxon>
    </lineage>
</organism>
<comment type="caution">
    <text evidence="2">The sequence shown here is derived from an EMBL/GenBank/DDBJ whole genome shotgun (WGS) entry which is preliminary data.</text>
</comment>
<dbReference type="Gene3D" id="2.60.120.380">
    <property type="match status" value="1"/>
</dbReference>
<dbReference type="AlphaFoldDB" id="A0A1J4NRD3"/>
<dbReference type="RefSeq" id="WP_046585648.1">
    <property type="nucleotide sequence ID" value="NZ_LAVA02000066.1"/>
</dbReference>
<keyword evidence="3" id="KW-1185">Reference proteome</keyword>
<sequence>MSRSSLVPASALSHDGEPGLLRITGSGTRTDRTVDFTTEGGNELPAGTVASWSGTLTVPSEGDYWLGIQSLGAIGELVVDGTVPATVAGAPTADGLADTRTRIRLTAGAHTLSLNLVPDLSATPVQLRLNWVAPQQPSAHHDAAVAAAQGRTRNSARPALATAVLERR</sequence>
<evidence type="ECO:0000313" key="3">
    <source>
        <dbReference type="Proteomes" id="UP000034196"/>
    </source>
</evidence>
<reference evidence="2" key="1">
    <citation type="submission" date="2016-10" db="EMBL/GenBank/DDBJ databases">
        <title>Genome sequence of Streptomyces mangrovisoli MUSC 149.</title>
        <authorList>
            <person name="Lee L.-H."/>
            <person name="Ser H.-L."/>
        </authorList>
    </citation>
    <scope>NUCLEOTIDE SEQUENCE [LARGE SCALE GENOMIC DNA]</scope>
    <source>
        <strain evidence="2">MUSC 149</strain>
    </source>
</reference>
<dbReference type="STRING" id="1428628.WN71_025705"/>
<accession>A0A1J4NRD3</accession>
<evidence type="ECO:0008006" key="4">
    <source>
        <dbReference type="Google" id="ProtNLM"/>
    </source>
</evidence>
<name>A0A1J4NRD3_9ACTN</name>
<dbReference type="Proteomes" id="UP000034196">
    <property type="component" value="Unassembled WGS sequence"/>
</dbReference>
<protein>
    <recommendedName>
        <fullName evidence="4">PA14 domain-containing protein</fullName>
    </recommendedName>
</protein>
<feature type="region of interest" description="Disordered" evidence="1">
    <location>
        <begin position="1"/>
        <end position="27"/>
    </location>
</feature>
<evidence type="ECO:0000256" key="1">
    <source>
        <dbReference type="SAM" id="MobiDB-lite"/>
    </source>
</evidence>
<proteinExistence type="predicted"/>
<dbReference type="EMBL" id="LAVA02000066">
    <property type="protein sequence ID" value="OIJ65001.1"/>
    <property type="molecule type" value="Genomic_DNA"/>
</dbReference>